<keyword evidence="1" id="KW-0812">Transmembrane</keyword>
<feature type="transmembrane region" description="Helical" evidence="1">
    <location>
        <begin position="6"/>
        <end position="27"/>
    </location>
</feature>
<name>A0A953HQR1_9BACT</name>
<keyword evidence="3" id="KW-1185">Reference proteome</keyword>
<protein>
    <submittedName>
        <fullName evidence="2">Uncharacterized protein</fullName>
    </submittedName>
</protein>
<comment type="caution">
    <text evidence="2">The sequence shown here is derived from an EMBL/GenBank/DDBJ whole genome shotgun (WGS) entry which is preliminary data.</text>
</comment>
<reference evidence="2" key="1">
    <citation type="submission" date="2021-06" db="EMBL/GenBank/DDBJ databases">
        <title>44 bacteria genomes isolated from Dapeng, Shenzhen.</title>
        <authorList>
            <person name="Zheng W."/>
            <person name="Yu S."/>
            <person name="Huang Y."/>
        </authorList>
    </citation>
    <scope>NUCLEOTIDE SEQUENCE</scope>
    <source>
        <strain evidence="2">DP5N28-2</strain>
    </source>
</reference>
<evidence type="ECO:0000256" key="1">
    <source>
        <dbReference type="SAM" id="Phobius"/>
    </source>
</evidence>
<proteinExistence type="predicted"/>
<keyword evidence="1" id="KW-0472">Membrane</keyword>
<dbReference type="RefSeq" id="WP_222581580.1">
    <property type="nucleotide sequence ID" value="NZ_JAHVHU010000021.1"/>
</dbReference>
<dbReference type="EMBL" id="JAHVHU010000021">
    <property type="protein sequence ID" value="MBY5960037.1"/>
    <property type="molecule type" value="Genomic_DNA"/>
</dbReference>
<gene>
    <name evidence="2" type="ORF">KUV50_17935</name>
</gene>
<accession>A0A953HQR1</accession>
<evidence type="ECO:0000313" key="2">
    <source>
        <dbReference type="EMBL" id="MBY5960037.1"/>
    </source>
</evidence>
<organism evidence="2 3">
    <name type="scientific">Membranihabitans marinus</name>
    <dbReference type="NCBI Taxonomy" id="1227546"/>
    <lineage>
        <taxon>Bacteria</taxon>
        <taxon>Pseudomonadati</taxon>
        <taxon>Bacteroidota</taxon>
        <taxon>Saprospiria</taxon>
        <taxon>Saprospirales</taxon>
        <taxon>Saprospiraceae</taxon>
        <taxon>Membranihabitans</taxon>
    </lineage>
</organism>
<evidence type="ECO:0000313" key="3">
    <source>
        <dbReference type="Proteomes" id="UP000753961"/>
    </source>
</evidence>
<dbReference type="AlphaFoldDB" id="A0A953HQR1"/>
<keyword evidence="1" id="KW-1133">Transmembrane helix</keyword>
<dbReference type="Proteomes" id="UP000753961">
    <property type="component" value="Unassembled WGS sequence"/>
</dbReference>
<sequence>MKLYHLYIIFPAAYLIFLILVYTRIILNPVKAGLVQEWDSYPYAYVKEEFELG</sequence>